<comment type="caution">
    <text evidence="1">The sequence shown here is derived from an EMBL/GenBank/DDBJ whole genome shotgun (WGS) entry which is preliminary data.</text>
</comment>
<dbReference type="InterPro" id="IPR036102">
    <property type="entry name" value="OsmC/Ohrsf"/>
</dbReference>
<proteinExistence type="predicted"/>
<reference evidence="1 2" key="1">
    <citation type="submission" date="2020-10" db="EMBL/GenBank/DDBJ databases">
        <title>Ca. Dormibacterota MAGs.</title>
        <authorList>
            <person name="Montgomery K."/>
        </authorList>
    </citation>
    <scope>NUCLEOTIDE SEQUENCE [LARGE SCALE GENOMIC DNA]</scope>
    <source>
        <strain evidence="1">SC8811_S16_3</strain>
    </source>
</reference>
<dbReference type="RefSeq" id="WP_338182388.1">
    <property type="nucleotide sequence ID" value="NZ_JAEKNQ010000059.1"/>
</dbReference>
<protein>
    <submittedName>
        <fullName evidence="1">OsmC family protein</fullName>
    </submittedName>
</protein>
<dbReference type="Gene3D" id="3.30.300.20">
    <property type="match status" value="1"/>
</dbReference>
<dbReference type="AlphaFoldDB" id="A0A934KDQ1"/>
<gene>
    <name evidence="1" type="ORF">JF888_15470</name>
</gene>
<name>A0A934KDQ1_9BACT</name>
<evidence type="ECO:0000313" key="2">
    <source>
        <dbReference type="Proteomes" id="UP000620075"/>
    </source>
</evidence>
<organism evidence="1 2">
    <name type="scientific">Candidatus Dormiibacter inghamiae</name>
    <dbReference type="NCBI Taxonomy" id="3127013"/>
    <lineage>
        <taxon>Bacteria</taxon>
        <taxon>Bacillati</taxon>
        <taxon>Candidatus Dormiibacterota</taxon>
        <taxon>Candidatus Dormibacteria</taxon>
        <taxon>Candidatus Dormibacterales</taxon>
        <taxon>Candidatus Dormibacteraceae</taxon>
        <taxon>Candidatus Dormiibacter</taxon>
    </lineage>
</organism>
<dbReference type="Pfam" id="PF02566">
    <property type="entry name" value="OsmC"/>
    <property type="match status" value="1"/>
</dbReference>
<dbReference type="SUPFAM" id="SSF82784">
    <property type="entry name" value="OsmC-like"/>
    <property type="match status" value="1"/>
</dbReference>
<accession>A0A934KDQ1</accession>
<dbReference type="InterPro" id="IPR015946">
    <property type="entry name" value="KH_dom-like_a/b"/>
</dbReference>
<evidence type="ECO:0000313" key="1">
    <source>
        <dbReference type="EMBL" id="MBJ7604554.1"/>
    </source>
</evidence>
<dbReference type="Proteomes" id="UP000620075">
    <property type="component" value="Unassembled WGS sequence"/>
</dbReference>
<dbReference type="EMBL" id="JAEKNQ010000059">
    <property type="protein sequence ID" value="MBJ7604554.1"/>
    <property type="molecule type" value="Genomic_DNA"/>
</dbReference>
<dbReference type="InterPro" id="IPR003718">
    <property type="entry name" value="OsmC/Ohr_fam"/>
</dbReference>
<sequence>MTKKRVTSAKCRCEFDAWVDGSVLKGTVHSGVNEFRTHLIIESPESDNDIARLIRLAKRGCFAEQLVQNPVRLKSTYEVNGRECEIDIDQEG</sequence>